<gene>
    <name evidence="7" type="ORF">LAH08_05705</name>
</gene>
<dbReference type="EMBL" id="PYAA01000039">
    <property type="protein sequence ID" value="RAN94818.1"/>
    <property type="molecule type" value="Genomic_DNA"/>
</dbReference>
<comment type="caution">
    <text evidence="7">The sequence shown here is derived from an EMBL/GenBank/DDBJ whole genome shotgun (WGS) entry which is preliminary data.</text>
</comment>
<evidence type="ECO:0000313" key="7">
    <source>
        <dbReference type="EMBL" id="RAN94818.1"/>
    </source>
</evidence>
<reference evidence="7 8" key="1">
    <citation type="submission" date="2018-03" db="EMBL/GenBank/DDBJ databases">
        <title>Defining the species Micromonospora saelicesensis and Micromonospora noduli under the framework of genomics.</title>
        <authorList>
            <person name="Riesco R."/>
            <person name="Trujillo M.E."/>
        </authorList>
    </citation>
    <scope>NUCLEOTIDE SEQUENCE [LARGE SCALE GENOMIC DNA]</scope>
    <source>
        <strain evidence="7 8">LAH08</strain>
    </source>
</reference>
<dbReference type="InterPro" id="IPR036162">
    <property type="entry name" value="Resolvase-like_N_sf"/>
</dbReference>
<dbReference type="GO" id="GO:0000150">
    <property type="term" value="F:DNA strand exchange activity"/>
    <property type="evidence" value="ECO:0007669"/>
    <property type="project" value="InterPro"/>
</dbReference>
<accession>A0A328N2H3</accession>
<dbReference type="PROSITE" id="PS00397">
    <property type="entry name" value="RECOMBINASES_1"/>
    <property type="match status" value="1"/>
</dbReference>
<dbReference type="SUPFAM" id="SSF53041">
    <property type="entry name" value="Resolvase-like"/>
    <property type="match status" value="1"/>
</dbReference>
<organism evidence="7 8">
    <name type="scientific">Micromonospora noduli</name>
    <dbReference type="NCBI Taxonomy" id="709876"/>
    <lineage>
        <taxon>Bacteria</taxon>
        <taxon>Bacillati</taxon>
        <taxon>Actinomycetota</taxon>
        <taxon>Actinomycetes</taxon>
        <taxon>Micromonosporales</taxon>
        <taxon>Micromonosporaceae</taxon>
        <taxon>Micromonospora</taxon>
    </lineage>
</organism>
<keyword evidence="1" id="KW-0229">DNA integration</keyword>
<dbReference type="AlphaFoldDB" id="A0A328N2H3"/>
<keyword evidence="3" id="KW-0233">DNA recombination</keyword>
<evidence type="ECO:0000256" key="5">
    <source>
        <dbReference type="PROSITE-ProRule" id="PRU10137"/>
    </source>
</evidence>
<dbReference type="Proteomes" id="UP000248966">
    <property type="component" value="Unassembled WGS sequence"/>
</dbReference>
<evidence type="ECO:0000256" key="4">
    <source>
        <dbReference type="PIRSR" id="PIRSR606118-50"/>
    </source>
</evidence>
<protein>
    <submittedName>
        <fullName evidence="7">DNA-invertase</fullName>
    </submittedName>
</protein>
<dbReference type="PROSITE" id="PS51736">
    <property type="entry name" value="RECOMBINASES_3"/>
    <property type="match status" value="1"/>
</dbReference>
<dbReference type="InterPro" id="IPR050639">
    <property type="entry name" value="SSR_resolvase"/>
</dbReference>
<dbReference type="PANTHER" id="PTHR30461:SF2">
    <property type="entry name" value="SERINE RECOMBINASE PINE-RELATED"/>
    <property type="match status" value="1"/>
</dbReference>
<dbReference type="RefSeq" id="WP_112588515.1">
    <property type="nucleotide sequence ID" value="NZ_PYAA01000039.1"/>
</dbReference>
<evidence type="ECO:0000256" key="1">
    <source>
        <dbReference type="ARBA" id="ARBA00022908"/>
    </source>
</evidence>
<dbReference type="InterPro" id="IPR006119">
    <property type="entry name" value="Resolv_N"/>
</dbReference>
<dbReference type="SMART" id="SM00857">
    <property type="entry name" value="Resolvase"/>
    <property type="match status" value="1"/>
</dbReference>
<dbReference type="InterPro" id="IPR006118">
    <property type="entry name" value="Recombinase_CS"/>
</dbReference>
<dbReference type="Pfam" id="PF00239">
    <property type="entry name" value="Resolvase"/>
    <property type="match status" value="1"/>
</dbReference>
<dbReference type="CDD" id="cd00338">
    <property type="entry name" value="Ser_Recombinase"/>
    <property type="match status" value="1"/>
</dbReference>
<feature type="active site" description="O-(5'-phospho-DNA)-serine intermediate" evidence="4 5">
    <location>
        <position position="23"/>
    </location>
</feature>
<proteinExistence type="predicted"/>
<dbReference type="GO" id="GO:0003677">
    <property type="term" value="F:DNA binding"/>
    <property type="evidence" value="ECO:0007669"/>
    <property type="project" value="UniProtKB-KW"/>
</dbReference>
<name>A0A328N2H3_9ACTN</name>
<evidence type="ECO:0000256" key="3">
    <source>
        <dbReference type="ARBA" id="ARBA00023172"/>
    </source>
</evidence>
<keyword evidence="2" id="KW-0238">DNA-binding</keyword>
<evidence type="ECO:0000256" key="2">
    <source>
        <dbReference type="ARBA" id="ARBA00023125"/>
    </source>
</evidence>
<dbReference type="GO" id="GO:0015074">
    <property type="term" value="P:DNA integration"/>
    <property type="evidence" value="ECO:0007669"/>
    <property type="project" value="UniProtKB-KW"/>
</dbReference>
<evidence type="ECO:0000259" key="6">
    <source>
        <dbReference type="PROSITE" id="PS51736"/>
    </source>
</evidence>
<feature type="domain" description="Resolvase/invertase-type recombinase catalytic" evidence="6">
    <location>
        <begin position="15"/>
        <end position="162"/>
    </location>
</feature>
<dbReference type="Gene3D" id="3.40.50.1390">
    <property type="entry name" value="Resolvase, N-terminal catalytic domain"/>
    <property type="match status" value="1"/>
</dbReference>
<evidence type="ECO:0000313" key="8">
    <source>
        <dbReference type="Proteomes" id="UP000248966"/>
    </source>
</evidence>
<sequence>MINGMARAKNAPANTVVAYLRVSTEEQAESGAGLAAQRAAIQVEADRRGWIIVAWKEDTVSGKSLEGREGLAEALELVESRQAETLVVAKLDRLSRSLIDFAALMERARSKRWNLIALDLGIDLATPAGEFLASVMASAAQWERRIIGQRTREGLAAKKAAGVRLGRPATLSATVRERIRTESRNGSSLAAVARGLNNDEVPTAQGGKKWYPSTIRAVLASQ</sequence>
<dbReference type="PANTHER" id="PTHR30461">
    <property type="entry name" value="DNA-INVERTASE FROM LAMBDOID PROPHAGE"/>
    <property type="match status" value="1"/>
</dbReference>